<dbReference type="Proteomes" id="UP000639606">
    <property type="component" value="Unassembled WGS sequence"/>
</dbReference>
<reference evidence="1" key="2">
    <citation type="submission" date="2020-09" db="EMBL/GenBank/DDBJ databases">
        <authorList>
            <person name="Sun Q."/>
            <person name="Ohkuma M."/>
        </authorList>
    </citation>
    <scope>NUCLEOTIDE SEQUENCE</scope>
    <source>
        <strain evidence="1">JCM 3313</strain>
    </source>
</reference>
<dbReference type="RefSeq" id="WP_189224208.1">
    <property type="nucleotide sequence ID" value="NZ_BMRG01000005.1"/>
</dbReference>
<organism evidence="1 2">
    <name type="scientific">Saccharothrix coeruleofusca</name>
    <dbReference type="NCBI Taxonomy" id="33919"/>
    <lineage>
        <taxon>Bacteria</taxon>
        <taxon>Bacillati</taxon>
        <taxon>Actinomycetota</taxon>
        <taxon>Actinomycetes</taxon>
        <taxon>Pseudonocardiales</taxon>
        <taxon>Pseudonocardiaceae</taxon>
        <taxon>Saccharothrix</taxon>
    </lineage>
</organism>
<accession>A0A918EF66</accession>
<keyword evidence="2" id="KW-1185">Reference proteome</keyword>
<sequence>MTPSTRRQHTVPLVPYVTAWSAEECDSPEVIALPGNRGIGYRDETPLDRDEHDILLTRTRNAPGQGRPRLGVVHAARQRHAMRHLLCQVCGHPADTTAEGTLWLLQDHRDDWPGWPLGMAVTEPPVCAPCATPAARSCPALRRGYVLLRVRNAPLVGVHGTLRRPFGTPIATNPVIATFTDPLTPWVLASHLVREVRQATPIA</sequence>
<proteinExistence type="predicted"/>
<gene>
    <name evidence="1" type="ORF">GCM10010185_33830</name>
</gene>
<protein>
    <submittedName>
        <fullName evidence="1">Uncharacterized protein</fullName>
    </submittedName>
</protein>
<comment type="caution">
    <text evidence="1">The sequence shown here is derived from an EMBL/GenBank/DDBJ whole genome shotgun (WGS) entry which is preliminary data.</text>
</comment>
<name>A0A918EF66_9PSEU</name>
<dbReference type="EMBL" id="BMRG01000005">
    <property type="protein sequence ID" value="GGP58600.1"/>
    <property type="molecule type" value="Genomic_DNA"/>
</dbReference>
<evidence type="ECO:0000313" key="2">
    <source>
        <dbReference type="Proteomes" id="UP000639606"/>
    </source>
</evidence>
<evidence type="ECO:0000313" key="1">
    <source>
        <dbReference type="EMBL" id="GGP58600.1"/>
    </source>
</evidence>
<dbReference type="AlphaFoldDB" id="A0A918EF66"/>
<reference evidence="1" key="1">
    <citation type="journal article" date="2014" name="Int. J. Syst. Evol. Microbiol.">
        <title>Complete genome sequence of Corynebacterium casei LMG S-19264T (=DSM 44701T), isolated from a smear-ripened cheese.</title>
        <authorList>
            <consortium name="US DOE Joint Genome Institute (JGI-PGF)"/>
            <person name="Walter F."/>
            <person name="Albersmeier A."/>
            <person name="Kalinowski J."/>
            <person name="Ruckert C."/>
        </authorList>
    </citation>
    <scope>NUCLEOTIDE SEQUENCE</scope>
    <source>
        <strain evidence="1">JCM 3313</strain>
    </source>
</reference>